<feature type="transmembrane region" description="Helical" evidence="9">
    <location>
        <begin position="307"/>
        <end position="329"/>
    </location>
</feature>
<protein>
    <submittedName>
        <fullName evidence="10">Iron complex transport system permease protein</fullName>
    </submittedName>
</protein>
<dbReference type="GO" id="GO:0033214">
    <property type="term" value="P:siderophore-iron import into cell"/>
    <property type="evidence" value="ECO:0007669"/>
    <property type="project" value="TreeGrafter"/>
</dbReference>
<evidence type="ECO:0000256" key="2">
    <source>
        <dbReference type="ARBA" id="ARBA00007935"/>
    </source>
</evidence>
<feature type="transmembrane region" description="Helical" evidence="9">
    <location>
        <begin position="336"/>
        <end position="355"/>
    </location>
</feature>
<reference evidence="10 11" key="1">
    <citation type="submission" date="2016-10" db="EMBL/GenBank/DDBJ databases">
        <authorList>
            <person name="de Groot N.N."/>
        </authorList>
    </citation>
    <scope>NUCLEOTIDE SEQUENCE [LARGE SCALE GENOMIC DNA]</scope>
    <source>
        <strain>J11</strain>
        <strain evidence="11">PG 39</strain>
    </source>
</reference>
<keyword evidence="5 9" id="KW-0812">Transmembrane</keyword>
<dbReference type="EMBL" id="FOPJ01000002">
    <property type="protein sequence ID" value="SFG30648.1"/>
    <property type="molecule type" value="Genomic_DNA"/>
</dbReference>
<organism evidence="10 11">
    <name type="scientific">Corynebacterium spheniscorum</name>
    <dbReference type="NCBI Taxonomy" id="185761"/>
    <lineage>
        <taxon>Bacteria</taxon>
        <taxon>Bacillati</taxon>
        <taxon>Actinomycetota</taxon>
        <taxon>Actinomycetes</taxon>
        <taxon>Mycobacteriales</taxon>
        <taxon>Corynebacteriaceae</taxon>
        <taxon>Corynebacterium</taxon>
    </lineage>
</organism>
<dbReference type="RefSeq" id="WP_092284191.1">
    <property type="nucleotide sequence ID" value="NZ_FOPJ01000002.1"/>
</dbReference>
<keyword evidence="6 9" id="KW-1133">Transmembrane helix</keyword>
<dbReference type="GO" id="GO:0005886">
    <property type="term" value="C:plasma membrane"/>
    <property type="evidence" value="ECO:0007669"/>
    <property type="project" value="UniProtKB-SubCell"/>
</dbReference>
<evidence type="ECO:0000256" key="4">
    <source>
        <dbReference type="ARBA" id="ARBA00022475"/>
    </source>
</evidence>
<feature type="transmembrane region" description="Helical" evidence="9">
    <location>
        <begin position="177"/>
        <end position="196"/>
    </location>
</feature>
<feature type="transmembrane region" description="Helical" evidence="9">
    <location>
        <begin position="79"/>
        <end position="100"/>
    </location>
</feature>
<feature type="transmembrane region" description="Helical" evidence="9">
    <location>
        <begin position="216"/>
        <end position="240"/>
    </location>
</feature>
<dbReference type="InterPro" id="IPR000522">
    <property type="entry name" value="ABC_transptr_permease_BtuC"/>
</dbReference>
<keyword evidence="4" id="KW-1003">Cell membrane</keyword>
<dbReference type="SUPFAM" id="SSF81345">
    <property type="entry name" value="ABC transporter involved in vitamin B12 uptake, BtuC"/>
    <property type="match status" value="1"/>
</dbReference>
<accession>A0A1I2QQR6</accession>
<evidence type="ECO:0000256" key="8">
    <source>
        <dbReference type="SAM" id="MobiDB-lite"/>
    </source>
</evidence>
<name>A0A1I2QQR6_9CORY</name>
<dbReference type="OrthoDB" id="9796260at2"/>
<evidence type="ECO:0000256" key="5">
    <source>
        <dbReference type="ARBA" id="ARBA00022692"/>
    </source>
</evidence>
<comment type="similarity">
    <text evidence="2">Belongs to the binding-protein-dependent transport system permease family. FecCD subfamily.</text>
</comment>
<evidence type="ECO:0000256" key="1">
    <source>
        <dbReference type="ARBA" id="ARBA00004651"/>
    </source>
</evidence>
<keyword evidence="3" id="KW-0813">Transport</keyword>
<feature type="transmembrane region" description="Helical" evidence="9">
    <location>
        <begin position="267"/>
        <end position="295"/>
    </location>
</feature>
<comment type="subcellular location">
    <subcellularLocation>
        <location evidence="1">Cell membrane</location>
        <topology evidence="1">Multi-pass membrane protein</topology>
    </subcellularLocation>
</comment>
<feature type="transmembrane region" description="Helical" evidence="9">
    <location>
        <begin position="151"/>
        <end position="170"/>
    </location>
</feature>
<feature type="compositionally biased region" description="Polar residues" evidence="8">
    <location>
        <begin position="8"/>
        <end position="18"/>
    </location>
</feature>
<feature type="transmembrane region" description="Helical" evidence="9">
    <location>
        <begin position="41"/>
        <end position="59"/>
    </location>
</feature>
<dbReference type="STRING" id="185761.SAMN05660282_00575"/>
<feature type="transmembrane region" description="Helical" evidence="9">
    <location>
        <begin position="112"/>
        <end position="131"/>
    </location>
</feature>
<dbReference type="InterPro" id="IPR037294">
    <property type="entry name" value="ABC_BtuC-like"/>
</dbReference>
<feature type="region of interest" description="Disordered" evidence="8">
    <location>
        <begin position="1"/>
        <end position="26"/>
    </location>
</feature>
<keyword evidence="11" id="KW-1185">Reference proteome</keyword>
<proteinExistence type="inferred from homology"/>
<evidence type="ECO:0000256" key="7">
    <source>
        <dbReference type="ARBA" id="ARBA00023136"/>
    </source>
</evidence>
<evidence type="ECO:0000256" key="6">
    <source>
        <dbReference type="ARBA" id="ARBA00022989"/>
    </source>
</evidence>
<dbReference type="Pfam" id="PF01032">
    <property type="entry name" value="FecCD"/>
    <property type="match status" value="1"/>
</dbReference>
<evidence type="ECO:0000256" key="3">
    <source>
        <dbReference type="ARBA" id="ARBA00022448"/>
    </source>
</evidence>
<dbReference type="PANTHER" id="PTHR30472:SF19">
    <property type="entry name" value="PETROBACTIN IMPORT SYSTEM PERMEASE PROTEIN YCLO"/>
    <property type="match status" value="1"/>
</dbReference>
<evidence type="ECO:0000313" key="11">
    <source>
        <dbReference type="Proteomes" id="UP000199065"/>
    </source>
</evidence>
<sequence>MATPNKPTPTSASHNIPTEGTAAADTSAEAPRFAQLRRRRIVAHIITTLLAIGLIYLLFHDTLPSRSNTKAWDYTLNLVIGQVGAMIVVSVAIGFSTVLFQTVTANRILTPSIIGFDSLFLLIQTIMIWTVGATVGEEGSIFDHALANYSISAGLMVIFAMTLYGWLLVGKRIALPTLLLVGLVFGLVFRSITGMFQRMLDPAAYMQLQSVMFADFSFVNPTLLMISGGVTALCAIFALLRHRRYDVMLLGRDPAISLGINHRRETIIVLFLCTLFVSSATALVGPVLFFGIIIANASYQVLSTQRHIHTLPLSAGLGIIGLAGGQYALRQLGVEGSLSIVIEFIGGLFFLFLLLKGRTA</sequence>
<dbReference type="GO" id="GO:0022857">
    <property type="term" value="F:transmembrane transporter activity"/>
    <property type="evidence" value="ECO:0007669"/>
    <property type="project" value="InterPro"/>
</dbReference>
<dbReference type="AlphaFoldDB" id="A0A1I2QQR6"/>
<gene>
    <name evidence="10" type="ORF">SAMN05660282_00575</name>
</gene>
<evidence type="ECO:0000313" key="10">
    <source>
        <dbReference type="EMBL" id="SFG30648.1"/>
    </source>
</evidence>
<dbReference type="PANTHER" id="PTHR30472">
    <property type="entry name" value="FERRIC ENTEROBACTIN TRANSPORT SYSTEM PERMEASE PROTEIN"/>
    <property type="match status" value="1"/>
</dbReference>
<dbReference type="Proteomes" id="UP000199065">
    <property type="component" value="Unassembled WGS sequence"/>
</dbReference>
<dbReference type="Gene3D" id="1.10.3470.10">
    <property type="entry name" value="ABC transporter involved in vitamin B12 uptake, BtuC"/>
    <property type="match status" value="1"/>
</dbReference>
<evidence type="ECO:0000256" key="9">
    <source>
        <dbReference type="SAM" id="Phobius"/>
    </source>
</evidence>
<keyword evidence="7 9" id="KW-0472">Membrane</keyword>